<evidence type="ECO:0000313" key="4">
    <source>
        <dbReference type="EMBL" id="CUI15084.1"/>
    </source>
</evidence>
<keyword evidence="2" id="KW-0812">Transmembrane</keyword>
<dbReference type="Proteomes" id="UP000051952">
    <property type="component" value="Unassembled WGS sequence"/>
</dbReference>
<evidence type="ECO:0000313" key="5">
    <source>
        <dbReference type="Proteomes" id="UP000051952"/>
    </source>
</evidence>
<feature type="compositionally biased region" description="Polar residues" evidence="1">
    <location>
        <begin position="183"/>
        <end position="196"/>
    </location>
</feature>
<protein>
    <submittedName>
        <fullName evidence="4">Membrane-associated protein, putative</fullName>
    </submittedName>
</protein>
<feature type="region of interest" description="Disordered" evidence="1">
    <location>
        <begin position="177"/>
        <end position="196"/>
    </location>
</feature>
<feature type="signal peptide" evidence="3">
    <location>
        <begin position="1"/>
        <end position="33"/>
    </location>
</feature>
<name>A0A0S4KH92_BODSA</name>
<reference evidence="5" key="1">
    <citation type="submission" date="2015-09" db="EMBL/GenBank/DDBJ databases">
        <authorList>
            <consortium name="Pathogen Informatics"/>
        </authorList>
    </citation>
    <scope>NUCLEOTIDE SEQUENCE [LARGE SCALE GENOMIC DNA]</scope>
    <source>
        <strain evidence="5">Lake Konstanz</strain>
    </source>
</reference>
<dbReference type="EMBL" id="CYKH01001760">
    <property type="protein sequence ID" value="CUI15084.1"/>
    <property type="molecule type" value="Genomic_DNA"/>
</dbReference>
<feature type="compositionally biased region" description="Polar residues" evidence="1">
    <location>
        <begin position="2737"/>
        <end position="2764"/>
    </location>
</feature>
<evidence type="ECO:0000256" key="2">
    <source>
        <dbReference type="SAM" id="Phobius"/>
    </source>
</evidence>
<organism evidence="4 5">
    <name type="scientific">Bodo saltans</name>
    <name type="common">Flagellated protozoan</name>
    <dbReference type="NCBI Taxonomy" id="75058"/>
    <lineage>
        <taxon>Eukaryota</taxon>
        <taxon>Discoba</taxon>
        <taxon>Euglenozoa</taxon>
        <taxon>Kinetoplastea</taxon>
        <taxon>Metakinetoplastina</taxon>
        <taxon>Eubodonida</taxon>
        <taxon>Bodonidae</taxon>
        <taxon>Bodo</taxon>
    </lineage>
</organism>
<feature type="chain" id="PRO_5006623253" evidence="3">
    <location>
        <begin position="34"/>
        <end position="2790"/>
    </location>
</feature>
<evidence type="ECO:0000256" key="1">
    <source>
        <dbReference type="SAM" id="MobiDB-lite"/>
    </source>
</evidence>
<keyword evidence="2" id="KW-0472">Membrane</keyword>
<feature type="transmembrane region" description="Helical" evidence="2">
    <location>
        <begin position="2543"/>
        <end position="2562"/>
    </location>
</feature>
<keyword evidence="5" id="KW-1185">Reference proteome</keyword>
<feature type="transmembrane region" description="Helical" evidence="2">
    <location>
        <begin position="2569"/>
        <end position="2587"/>
    </location>
</feature>
<evidence type="ECO:0000256" key="3">
    <source>
        <dbReference type="SAM" id="SignalP"/>
    </source>
</evidence>
<feature type="transmembrane region" description="Helical" evidence="2">
    <location>
        <begin position="2278"/>
        <end position="2298"/>
    </location>
</feature>
<feature type="region of interest" description="Disordered" evidence="1">
    <location>
        <begin position="2730"/>
        <end position="2769"/>
    </location>
</feature>
<gene>
    <name evidence="4" type="ORF">BSAL_22885</name>
</gene>
<keyword evidence="2" id="KW-1133">Transmembrane helix</keyword>
<feature type="region of interest" description="Disordered" evidence="1">
    <location>
        <begin position="2146"/>
        <end position="2170"/>
    </location>
</feature>
<feature type="transmembrane region" description="Helical" evidence="2">
    <location>
        <begin position="2501"/>
        <end position="2523"/>
    </location>
</feature>
<dbReference type="VEuPathDB" id="TriTrypDB:BSAL_22885"/>
<feature type="transmembrane region" description="Helical" evidence="2">
    <location>
        <begin position="2388"/>
        <end position="2410"/>
    </location>
</feature>
<proteinExistence type="predicted"/>
<keyword evidence="3" id="KW-0732">Signal</keyword>
<feature type="transmembrane region" description="Helical" evidence="2">
    <location>
        <begin position="2360"/>
        <end position="2382"/>
    </location>
</feature>
<accession>A0A0S4KH92</accession>
<sequence>MFEGWQCRRPIRWCLTVIMLSLLFVPAITLVSANTLSNTTMIVVNFTLPCANDNSSSNIVNVALTEMLQLHYNSSTTATSATPSNTTMAKRSIFIDVLYNCTLPSSQPESVNILADSPNATVAAHNHANVTFLSVRLAAPLLSLRIFCPADSLEVRYLRHANATTVTLMNISDVPFDNDDETNNSGSSVQLLPSGDSRSNMSRVTLVFEDNITMRIVSHDVRTSSKSITPTNNNNNITTGLGYSLLIVNTVQRHITTVSLIFKDYASVSLSFSGYTMRLNNVFFASHVASSSGVINITETGSVVLVGGDGAQQQLFRACHIERVEVLIMSGASLTISNMSTLVDVSLLQGFEGVSLQVVSGGRLDLSEESYVFSMAEANITTTSTAASSTALMVSSSIRNISTEVSGFGTGVFVQSGSGAVLFQFGVGGDGSNGSMTNVIAISTIFYDGASVHVEGGSQWLDLDIGSVEEQFNRSALLRLSNIIIAMQGETTQYRSTSWSNCVRLSCSSFSIAADDDSSTTTTTNSSNVSVVSNNRRSSSTAAVVDISIIAGAFVDLTHGSILLKVISALASYMNASTAVISGDVTLSVANDRTVVSLVRESELLSIARDLQGGHISGDLSVLLSSNCTVTLDDNSVGMVVQNMSIGGTLTVLEAQESRLVLRNVSLLVGVGNGCLITRGVSLTRATGASTTLVYDSSLVLVTSTVIAAGVMIQESGNTFLFLNGSSVMFQLSGDTALTPTASITVQHSNNVSIVLNSGSYYISMDDNVNGSATTTTASSIQSSTCRAWRQQQQQLQSTMDPMFNVTQTNTRLSIATTSTFLDVYTARTLVSGLMITQHNVHLHVVAYSSFFLIDGSSTPSQRLSNISVSQTFDEAEWMWPLDEMSSNPTTTSLFSALASQFEAESDAQNINATVLVDYVSTFLQVEYVNVVDGIGLAAEQFFSSNSSNTSTFSASVIVARSNFFDIKTTADGNCSRVSVSATNIGLIDLSDATYFVSLDCTNVIGLNVAIAGSSSHSKKKKSTTIVSVSSSQFVTTVNSARVAGLLSLSITGPNDVLLTMTDSTVFYLSCDDDVSIDTISLSVTQQASVVLGNSSSMFILSGNSPTNKIVAVVDGGATVALDGTSDGLLLGGHIMSCVFTVTNKSSMVFTDGSTMIASGEGDLRNVALTLQNSAIIVTDGESWLLYALDSGNIANPVIIIDDASRLTILGGSVLMITNEGTVTNSYVAVSRNSLVEIKQQDSTFLQTFDGKFSNSLSVITDNSSVVISGLNAFWMYTTIGNVVNVSLQLSLASNIVMDSVGGVFWGTADGAFSGGVVVNISGASVIAVSNFSKFCTSEATGAISDVTVTLSNASRVVLNASALFVVSTRQLTLQRCVLLVLAQRRHYSRRDCANSCCRTCVGLLQCSYGGGGGAELSSAMRGPNRRWWEQQQQQSNCGLLLPRSCSQRPCQISRHHRCVAILWRVGVWARKFNSQLIAWGKDIAFQFSNAATLMILFGASGVLLTRTPTYTTVTAAPGSSILSNVSLKLCVVSSSPSSVNSAVTGCVAHIANASTWVLANTTYGCLQGPITMALSGNGTQLLVSDNSSVVVGVASAPSTFTTTAAASAPVLQCSLSVTSLAALLVLDSSSSSASSLLPLYVASSIFALTLVSDFAKVRTAASMVTVSTTATNHSKIVIQSNNLDVEGGRSSVGLVDLRFTAPTTNISAQWFPCNQSIIPSIAARVASATPNVSFATVNMSFREGADVSMVVSSAAPSPNIQLYLIRKVSAVTASQLSSTSSLVPPYDINVGLQDIPNTSGNSTTCPYESLIADAVALQQKMKAVSLLDVNMQYIDTTINMFLLSQNASSNATSLSPTTPSMVGLMLFDEGSGGSSVSSALNASQKIFASRGLRLQMDRSSITFTNSRSDNSAVITRGWLVQRGGVSALSPESVRLAAATTDLALVTVAFHNNNNNNTTTLPSTPPISMSMDDFALESRWELLRCGNVYEMIVRSQQQQQLLRRLLAPTDLINQTSSSLHQQQTNLVVEGSSCTSELTGTHTPRWTHSISAETPSTMSRSHLTVSMKSTGSIETLSLSKKPTVSFGTTSLSSTVSRSGASRTPFLSLTLSLPRTKSLNLSLTRDPETTLTLTKADSVSQLTVTLTQPTKVPTQSAEELSQTMSLSRSQQTDSKTQSLIVLSVTASSSRSAPTRSLSATQQPPVDTGRTLQNRNALVFDILGPSVLLFLPDIGFSALRATFAAKMLDCGAADDGTEDVDEDYFLLGFGPAVGQGYRGSIISSVVLCTAVVVFAALSVLFKTFITRPERVASRETTDMKGSGGTGDEDIIVVGDGHEPSHVPPRRSRSMVEIASTLNLPGRLIVGPLFFVLPTVLSSGIVLIALERSDDVAFGIACVLAALGCTIAVTRLLISEPFGTFPAYCVDNLRAHRSFRVALELKLHNSCCNAVALNVLGAFLRPPYQVWRVHQQQQQQRVGQKKRIDHTWIESYGCLFDTYRRDRHWYSLVELYPTLAICVISAVSIGFDIQSASAVSSFANSVYYCDVLTRLTGGIQILSLVLLLWLRPHIFTWETVLAGIIAVFGAVYGALVMLPDCESCEEGAAVCAQMQTILSVVVLVIEVSTRVVRRILLVLLGLLDQPGGDHDDDDERVTISPTRRSRNTHLLVHTSPPSPLDEATFGVDVDKFIEMDIASRLNSIVSLACRRRRHFLRALSKTVALEHVNASAVPCEEELGVNDASPPTQSENAPPPISQKQVALTSKITSQKQQRDELLKHLSDLRENSSSMNRAGLL</sequence>